<sequence>MPTDWSSVLEKTRNDLVALRHKVPKSVPEWQEFCTSRMAAARTHMEDYPMVWLSYGIGAVGLTALVVGARLSLASAERALRRQRTDGVVQNVASSSRRSRPKVSFEQELARERAQFPDLSLPGSKVNTDAANDSATTPSRAAANFTSSRNL</sequence>
<evidence type="ECO:0000256" key="2">
    <source>
        <dbReference type="SAM" id="Phobius"/>
    </source>
</evidence>
<gene>
    <name evidence="3" type="ORF">ANDGO_06663</name>
</gene>
<reference evidence="3" key="1">
    <citation type="submission" date="2019-09" db="EMBL/GenBank/DDBJ databases">
        <title>The Mitochondrial Proteome of the Jakobid, Andalucia godoyi, a Protist With the Most Gene-Rich and Bacteria-Like Mitochondrial Genome.</title>
        <authorList>
            <person name="Gray M.W."/>
            <person name="Burger G."/>
            <person name="Derelle R."/>
            <person name="Klimes V."/>
            <person name="Leger M."/>
            <person name="Sarrasin M."/>
            <person name="Vlcek C."/>
            <person name="Roger A.J."/>
            <person name="Elias M."/>
            <person name="Lang B.F."/>
        </authorList>
    </citation>
    <scope>NUCLEOTIDE SEQUENCE</scope>
    <source>
        <strain evidence="3">And28</strain>
    </source>
</reference>
<keyword evidence="2" id="KW-1133">Transmembrane helix</keyword>
<protein>
    <submittedName>
        <fullName evidence="3">Mitochondrial cytochrome c-type biogenesis protein CcmD</fullName>
    </submittedName>
</protein>
<feature type="compositionally biased region" description="Basic and acidic residues" evidence="1">
    <location>
        <begin position="103"/>
        <end position="115"/>
    </location>
</feature>
<evidence type="ECO:0000256" key="1">
    <source>
        <dbReference type="SAM" id="MobiDB-lite"/>
    </source>
</evidence>
<organism evidence="3 4">
    <name type="scientific">Andalucia godoyi</name>
    <name type="common">Flagellate</name>
    <dbReference type="NCBI Taxonomy" id="505711"/>
    <lineage>
        <taxon>Eukaryota</taxon>
        <taxon>Discoba</taxon>
        <taxon>Jakobida</taxon>
        <taxon>Andalucina</taxon>
        <taxon>Andaluciidae</taxon>
        <taxon>Andalucia</taxon>
    </lineage>
</organism>
<dbReference type="EMBL" id="VRVR01000017">
    <property type="protein sequence ID" value="KAF0852773.1"/>
    <property type="molecule type" value="Genomic_DNA"/>
</dbReference>
<dbReference type="Proteomes" id="UP000799049">
    <property type="component" value="Unassembled WGS sequence"/>
</dbReference>
<evidence type="ECO:0000313" key="4">
    <source>
        <dbReference type="Proteomes" id="UP000799049"/>
    </source>
</evidence>
<feature type="region of interest" description="Disordered" evidence="1">
    <location>
        <begin position="84"/>
        <end position="151"/>
    </location>
</feature>
<name>A0A8K0AHT5_ANDGO</name>
<accession>A0A8K0AHT5</accession>
<dbReference type="AlphaFoldDB" id="A0A8K0AHT5"/>
<proteinExistence type="predicted"/>
<comment type="caution">
    <text evidence="3">The sequence shown here is derived from an EMBL/GenBank/DDBJ whole genome shotgun (WGS) entry which is preliminary data.</text>
</comment>
<keyword evidence="2" id="KW-0472">Membrane</keyword>
<evidence type="ECO:0000313" key="3">
    <source>
        <dbReference type="EMBL" id="KAF0852773.1"/>
    </source>
</evidence>
<keyword evidence="4" id="KW-1185">Reference proteome</keyword>
<feature type="transmembrane region" description="Helical" evidence="2">
    <location>
        <begin position="52"/>
        <end position="73"/>
    </location>
</feature>
<keyword evidence="2" id="KW-0812">Transmembrane</keyword>
<feature type="compositionally biased region" description="Polar residues" evidence="1">
    <location>
        <begin position="125"/>
        <end position="151"/>
    </location>
</feature>